<evidence type="ECO:0000259" key="1">
    <source>
        <dbReference type="Pfam" id="PF06985"/>
    </source>
</evidence>
<keyword evidence="3" id="KW-1185">Reference proteome</keyword>
<name>A0ABR3R4X3_9PLEO</name>
<reference evidence="2 3" key="1">
    <citation type="submission" date="2024-02" db="EMBL/GenBank/DDBJ databases">
        <title>De novo assembly and annotation of 12 fungi associated with fruit tree decline syndrome in Ontario, Canada.</title>
        <authorList>
            <person name="Sulman M."/>
            <person name="Ellouze W."/>
            <person name="Ilyukhin E."/>
        </authorList>
    </citation>
    <scope>NUCLEOTIDE SEQUENCE [LARGE SCALE GENOMIC DNA]</scope>
    <source>
        <strain evidence="2 3">M42-189</strain>
    </source>
</reference>
<dbReference type="EMBL" id="JAKJXO020000010">
    <property type="protein sequence ID" value="KAL1599495.1"/>
    <property type="molecule type" value="Genomic_DNA"/>
</dbReference>
<evidence type="ECO:0000313" key="2">
    <source>
        <dbReference type="EMBL" id="KAL1599495.1"/>
    </source>
</evidence>
<dbReference type="PANTHER" id="PTHR24148">
    <property type="entry name" value="ANKYRIN REPEAT DOMAIN-CONTAINING PROTEIN 39 HOMOLOG-RELATED"/>
    <property type="match status" value="1"/>
</dbReference>
<accession>A0ABR3R4X3</accession>
<dbReference type="Pfam" id="PF26639">
    <property type="entry name" value="Het-6_barrel"/>
    <property type="match status" value="1"/>
</dbReference>
<dbReference type="Proteomes" id="UP001521785">
    <property type="component" value="Unassembled WGS sequence"/>
</dbReference>
<feature type="domain" description="Heterokaryon incompatibility" evidence="1">
    <location>
        <begin position="51"/>
        <end position="203"/>
    </location>
</feature>
<dbReference type="InterPro" id="IPR010730">
    <property type="entry name" value="HET"/>
</dbReference>
<dbReference type="Pfam" id="PF06985">
    <property type="entry name" value="HET"/>
    <property type="match status" value="1"/>
</dbReference>
<sequence>MAFAPRDDYVYSPLTGPKNIRILRILKSKNPNDPLVGELVERDLGKAKPTYEAVSYTWDGQQPDHYITIDGRRLAITKNCFNILHDFRNPKFLEATSNRRLWIDSICINQKDNVEKCAQIELMHLVYAKAAQVLIWLGPPTEESERMFEIVRQMAKRAWNPFMSGRRRQIADVSMALELQARPALIFDIISRSWFTRVWTLQEACFSPWAVLRCGRRKMLIGSLFTLADYAFAGAMYDYHNIPVLLEHKERFSLHFRARITLKRNFTNFIPSGYDNDFSITETLRDVRKCGAFEPKDRIFAIHAMCRRVGLELPPADYTRTRNEIYHTATVKFLQKIPQSMGAIQLLLLATGREATHSDPHPLPSWVPDYNDSVPPWLGVDHKNSAHKNKMPSDFKISPDNLRLSMPAVVIDRVAEASTHTTWHPNRIMQVGDDIVWETLQNDPAKTISAFQDWIRIAKKLPYGCLQMGHSMREAFFATIGAHRGEMNVHKQVRQNVSTSAEGLAERVMSVVIDSMDTVPDDVLADLYEDSFECNARTWWSLLLANDDDRSFNMACLKPLLENASDDTLLSKKFGLPLDFTKLDGKSAGYKILLTLSTVLPGICESLLTANRGDTFFRTDGGYFGAGTSTIRDGDLIVLIGGMFCPMAVRPTSKGSSRCRLIGPTYVHGVQKGELWGKVRSMFLTKSPRSGDPKVEEHGVSRYYCDLELV</sequence>
<gene>
    <name evidence="2" type="ORF">SLS60_007298</name>
</gene>
<dbReference type="PANTHER" id="PTHR24148:SF73">
    <property type="entry name" value="HET DOMAIN PROTEIN (AFU_ORTHOLOGUE AFUA_8G01020)"/>
    <property type="match status" value="1"/>
</dbReference>
<proteinExistence type="predicted"/>
<organism evidence="2 3">
    <name type="scientific">Paraconiothyrium brasiliense</name>
    <dbReference type="NCBI Taxonomy" id="300254"/>
    <lineage>
        <taxon>Eukaryota</taxon>
        <taxon>Fungi</taxon>
        <taxon>Dikarya</taxon>
        <taxon>Ascomycota</taxon>
        <taxon>Pezizomycotina</taxon>
        <taxon>Dothideomycetes</taxon>
        <taxon>Pleosporomycetidae</taxon>
        <taxon>Pleosporales</taxon>
        <taxon>Massarineae</taxon>
        <taxon>Didymosphaeriaceae</taxon>
        <taxon>Paraconiothyrium</taxon>
    </lineage>
</organism>
<dbReference type="InterPro" id="IPR052895">
    <property type="entry name" value="HetReg/Transcr_Mod"/>
</dbReference>
<evidence type="ECO:0000313" key="3">
    <source>
        <dbReference type="Proteomes" id="UP001521785"/>
    </source>
</evidence>
<protein>
    <recommendedName>
        <fullName evidence="1">Heterokaryon incompatibility domain-containing protein</fullName>
    </recommendedName>
</protein>
<comment type="caution">
    <text evidence="2">The sequence shown here is derived from an EMBL/GenBank/DDBJ whole genome shotgun (WGS) entry which is preliminary data.</text>
</comment>